<evidence type="ECO:0008006" key="3">
    <source>
        <dbReference type="Google" id="ProtNLM"/>
    </source>
</evidence>
<evidence type="ECO:0000313" key="1">
    <source>
        <dbReference type="EMBL" id="PZO85402.1"/>
    </source>
</evidence>
<gene>
    <name evidence="1" type="ORF">DI626_07530</name>
</gene>
<evidence type="ECO:0000313" key="2">
    <source>
        <dbReference type="Proteomes" id="UP000249557"/>
    </source>
</evidence>
<name>A0A2W4ZWW6_9BACT</name>
<feature type="non-terminal residue" evidence="1">
    <location>
        <position position="1"/>
    </location>
</feature>
<dbReference type="EMBL" id="QFNK01000149">
    <property type="protein sequence ID" value="PZO85402.1"/>
    <property type="molecule type" value="Genomic_DNA"/>
</dbReference>
<dbReference type="Proteomes" id="UP000249557">
    <property type="component" value="Unassembled WGS sequence"/>
</dbReference>
<proteinExistence type="predicted"/>
<reference evidence="1 2" key="1">
    <citation type="submission" date="2017-08" db="EMBL/GenBank/DDBJ databases">
        <title>Infants hospitalized years apart are colonized by the same room-sourced microbial strains.</title>
        <authorList>
            <person name="Brooks B."/>
            <person name="Olm M.R."/>
            <person name="Firek B.A."/>
            <person name="Baker R."/>
            <person name="Thomas B.C."/>
            <person name="Morowitz M.J."/>
            <person name="Banfield J.F."/>
        </authorList>
    </citation>
    <scope>NUCLEOTIDE SEQUENCE [LARGE SCALE GENOMIC DNA]</scope>
    <source>
        <strain evidence="1">S2_018_000_R2_104</strain>
    </source>
</reference>
<sequence length="65" mass="6731">DDAAGTALTTTSSVDTQRYSAGVTYKIVQGLDIRGSVGFIENDVPSTAGEDTEATYGLVGINLTF</sequence>
<protein>
    <recommendedName>
        <fullName evidence="3">Porin</fullName>
    </recommendedName>
</protein>
<organism evidence="1 2">
    <name type="scientific">Micavibrio aeruginosavorus</name>
    <dbReference type="NCBI Taxonomy" id="349221"/>
    <lineage>
        <taxon>Bacteria</taxon>
        <taxon>Pseudomonadati</taxon>
        <taxon>Bdellovibrionota</taxon>
        <taxon>Bdellovibrionia</taxon>
        <taxon>Bdellovibrionales</taxon>
        <taxon>Pseudobdellovibrionaceae</taxon>
        <taxon>Micavibrio</taxon>
    </lineage>
</organism>
<accession>A0A2W4ZWW6</accession>
<dbReference type="AlphaFoldDB" id="A0A2W4ZWW6"/>
<comment type="caution">
    <text evidence="1">The sequence shown here is derived from an EMBL/GenBank/DDBJ whole genome shotgun (WGS) entry which is preliminary data.</text>
</comment>